<dbReference type="EMBL" id="OUNR01000020">
    <property type="protein sequence ID" value="SPP66431.1"/>
    <property type="molecule type" value="Genomic_DNA"/>
</dbReference>
<proteinExistence type="predicted"/>
<dbReference type="Proteomes" id="UP000248168">
    <property type="component" value="Unassembled WGS sequence"/>
</dbReference>
<dbReference type="InParanoid" id="A0A330L9P0"/>
<evidence type="ECO:0000313" key="2">
    <source>
        <dbReference type="Proteomes" id="UP000248168"/>
    </source>
</evidence>
<accession>A0A330L9P0</accession>
<keyword evidence="2" id="KW-1185">Reference proteome</keyword>
<dbReference type="AlphaFoldDB" id="A0A330L9P0"/>
<sequence>MQPHVEQTVADRVGKHERIEEMAGYQWTLDKPRVAGWYWFRGAAHEADPFIVEVDQVGQFQWPDGGYQEVALAKGEWAGPIQLPEDD</sequence>
<reference evidence="2" key="1">
    <citation type="submission" date="2018-04" db="EMBL/GenBank/DDBJ databases">
        <authorList>
            <person name="Lucker S."/>
            <person name="Sakoula D."/>
        </authorList>
    </citation>
    <scope>NUCLEOTIDE SEQUENCE [LARGE SCALE GENOMIC DNA]</scope>
</reference>
<protein>
    <submittedName>
        <fullName evidence="1">Uncharacterized protein</fullName>
    </submittedName>
</protein>
<organism evidence="1 2">
    <name type="scientific">Nitrospira lenta</name>
    <dbReference type="NCBI Taxonomy" id="1436998"/>
    <lineage>
        <taxon>Bacteria</taxon>
        <taxon>Pseudomonadati</taxon>
        <taxon>Nitrospirota</taxon>
        <taxon>Nitrospiria</taxon>
        <taxon>Nitrospirales</taxon>
        <taxon>Nitrospiraceae</taxon>
        <taxon>Nitrospira</taxon>
    </lineage>
</organism>
<evidence type="ECO:0000313" key="1">
    <source>
        <dbReference type="EMBL" id="SPP66431.1"/>
    </source>
</evidence>
<name>A0A330L9P0_9BACT</name>
<gene>
    <name evidence="1" type="ORF">NITLEN_70021</name>
</gene>